<keyword evidence="2" id="KW-1185">Reference proteome</keyword>
<name>A0A151N2R9_ALLMI</name>
<protein>
    <submittedName>
        <fullName evidence="1">Uncharacterized protein</fullName>
    </submittedName>
</protein>
<comment type="caution">
    <text evidence="1">The sequence shown here is derived from an EMBL/GenBank/DDBJ whole genome shotgun (WGS) entry which is preliminary data.</text>
</comment>
<gene>
    <name evidence="1" type="ORF">Y1Q_0016327</name>
</gene>
<dbReference type="AlphaFoldDB" id="A0A151N2R9"/>
<reference evidence="1 2" key="1">
    <citation type="journal article" date="2012" name="Genome Biol.">
        <title>Sequencing three crocodilian genomes to illuminate the evolution of archosaurs and amniotes.</title>
        <authorList>
            <person name="St John J.A."/>
            <person name="Braun E.L."/>
            <person name="Isberg S.R."/>
            <person name="Miles L.G."/>
            <person name="Chong A.Y."/>
            <person name="Gongora J."/>
            <person name="Dalzell P."/>
            <person name="Moran C."/>
            <person name="Bed'hom B."/>
            <person name="Abzhanov A."/>
            <person name="Burgess S.C."/>
            <person name="Cooksey A.M."/>
            <person name="Castoe T.A."/>
            <person name="Crawford N.G."/>
            <person name="Densmore L.D."/>
            <person name="Drew J.C."/>
            <person name="Edwards S.V."/>
            <person name="Faircloth B.C."/>
            <person name="Fujita M.K."/>
            <person name="Greenwold M.J."/>
            <person name="Hoffmann F.G."/>
            <person name="Howard J.M."/>
            <person name="Iguchi T."/>
            <person name="Janes D.E."/>
            <person name="Khan S.Y."/>
            <person name="Kohno S."/>
            <person name="de Koning A.J."/>
            <person name="Lance S.L."/>
            <person name="McCarthy F.M."/>
            <person name="McCormack J.E."/>
            <person name="Merchant M.E."/>
            <person name="Peterson D.G."/>
            <person name="Pollock D.D."/>
            <person name="Pourmand N."/>
            <person name="Raney B.J."/>
            <person name="Roessler K.A."/>
            <person name="Sanford J.R."/>
            <person name="Sawyer R.H."/>
            <person name="Schmidt C.J."/>
            <person name="Triplett E.W."/>
            <person name="Tuberville T.D."/>
            <person name="Venegas-Anaya M."/>
            <person name="Howard J.T."/>
            <person name="Jarvis E.D."/>
            <person name="Guillette L.J.Jr."/>
            <person name="Glenn T.C."/>
            <person name="Green R.E."/>
            <person name="Ray D.A."/>
        </authorList>
    </citation>
    <scope>NUCLEOTIDE SEQUENCE [LARGE SCALE GENOMIC DNA]</scope>
    <source>
        <strain evidence="1">KSC_2009_1</strain>
    </source>
</reference>
<evidence type="ECO:0000313" key="2">
    <source>
        <dbReference type="Proteomes" id="UP000050525"/>
    </source>
</evidence>
<accession>A0A151N2R9</accession>
<evidence type="ECO:0000313" key="1">
    <source>
        <dbReference type="EMBL" id="KYO30925.1"/>
    </source>
</evidence>
<dbReference type="Proteomes" id="UP000050525">
    <property type="component" value="Unassembled WGS sequence"/>
</dbReference>
<proteinExistence type="predicted"/>
<dbReference type="EMBL" id="AKHW03004113">
    <property type="protein sequence ID" value="KYO30925.1"/>
    <property type="molecule type" value="Genomic_DNA"/>
</dbReference>
<sequence length="67" mass="7347">MWPGMLGIDSPNSHLPWQLRDPGKVTSISHPLSDFTCVSKCNISACPLTDFLNVNSVERAPRGRKPA</sequence>
<organism evidence="1 2">
    <name type="scientific">Alligator mississippiensis</name>
    <name type="common">American alligator</name>
    <dbReference type="NCBI Taxonomy" id="8496"/>
    <lineage>
        <taxon>Eukaryota</taxon>
        <taxon>Metazoa</taxon>
        <taxon>Chordata</taxon>
        <taxon>Craniata</taxon>
        <taxon>Vertebrata</taxon>
        <taxon>Euteleostomi</taxon>
        <taxon>Archelosauria</taxon>
        <taxon>Archosauria</taxon>
        <taxon>Crocodylia</taxon>
        <taxon>Alligatoridae</taxon>
        <taxon>Alligatorinae</taxon>
        <taxon>Alligator</taxon>
    </lineage>
</organism>